<feature type="signal peptide" evidence="4">
    <location>
        <begin position="1"/>
        <end position="25"/>
    </location>
</feature>
<dbReference type="OrthoDB" id="5432254at2"/>
<keyword evidence="6" id="KW-1185">Reference proteome</keyword>
<dbReference type="SUPFAM" id="SSF111384">
    <property type="entry name" value="OmpH-like"/>
    <property type="match status" value="1"/>
</dbReference>
<dbReference type="Gene3D" id="3.30.910.20">
    <property type="entry name" value="Skp domain"/>
    <property type="match status" value="1"/>
</dbReference>
<keyword evidence="3" id="KW-0175">Coiled coil</keyword>
<evidence type="ECO:0000313" key="5">
    <source>
        <dbReference type="EMBL" id="SDP53425.1"/>
    </source>
</evidence>
<dbReference type="Pfam" id="PF03938">
    <property type="entry name" value="OmpH"/>
    <property type="match status" value="1"/>
</dbReference>
<dbReference type="GO" id="GO:0050821">
    <property type="term" value="P:protein stabilization"/>
    <property type="evidence" value="ECO:0007669"/>
    <property type="project" value="TreeGrafter"/>
</dbReference>
<dbReference type="GO" id="GO:0005829">
    <property type="term" value="C:cytosol"/>
    <property type="evidence" value="ECO:0007669"/>
    <property type="project" value="TreeGrafter"/>
</dbReference>
<name>A0A1H0THV3_9BACT</name>
<evidence type="ECO:0000256" key="3">
    <source>
        <dbReference type="SAM" id="Coils"/>
    </source>
</evidence>
<sequence>MKYGKTVLTVVALSALLFSATQGFAADVKIGVMDLQKILFDSNAGKAAKVRFEKKMKEFEVKFKTEEDGLKNLQNEIMKKSTAWTEEKKAEKVRDLQKRGRELQEKKEDARYEMKSMQDKELQPILKSLEKIVDTYGEEKGYTVILDRRVGVIYASKAVDVSGDLTKELNKVLKDK</sequence>
<feature type="chain" id="PRO_5011753474" evidence="4">
    <location>
        <begin position="26"/>
        <end position="176"/>
    </location>
</feature>
<dbReference type="PANTHER" id="PTHR35089:SF1">
    <property type="entry name" value="CHAPERONE PROTEIN SKP"/>
    <property type="match status" value="1"/>
</dbReference>
<comment type="similarity">
    <text evidence="1">Belongs to the Skp family.</text>
</comment>
<dbReference type="SMART" id="SM00935">
    <property type="entry name" value="OmpH"/>
    <property type="match status" value="1"/>
</dbReference>
<evidence type="ECO:0000256" key="2">
    <source>
        <dbReference type="ARBA" id="ARBA00022729"/>
    </source>
</evidence>
<gene>
    <name evidence="5" type="ORF">SAMN05660330_03098</name>
</gene>
<dbReference type="Proteomes" id="UP000199073">
    <property type="component" value="Unassembled WGS sequence"/>
</dbReference>
<dbReference type="PANTHER" id="PTHR35089">
    <property type="entry name" value="CHAPERONE PROTEIN SKP"/>
    <property type="match status" value="1"/>
</dbReference>
<dbReference type="EMBL" id="FNJI01000024">
    <property type="protein sequence ID" value="SDP53425.1"/>
    <property type="molecule type" value="Genomic_DNA"/>
</dbReference>
<proteinExistence type="inferred from homology"/>
<dbReference type="InterPro" id="IPR005632">
    <property type="entry name" value="Chaperone_Skp"/>
</dbReference>
<dbReference type="AlphaFoldDB" id="A0A1H0THV3"/>
<accession>A0A1H0THV3</accession>
<dbReference type="RefSeq" id="WP_092224434.1">
    <property type="nucleotide sequence ID" value="NZ_FNJI01000024.1"/>
</dbReference>
<organism evidence="5 6">
    <name type="scientific">Desulforhopalus singaporensis</name>
    <dbReference type="NCBI Taxonomy" id="91360"/>
    <lineage>
        <taxon>Bacteria</taxon>
        <taxon>Pseudomonadati</taxon>
        <taxon>Thermodesulfobacteriota</taxon>
        <taxon>Desulfobulbia</taxon>
        <taxon>Desulfobulbales</taxon>
        <taxon>Desulfocapsaceae</taxon>
        <taxon>Desulforhopalus</taxon>
    </lineage>
</organism>
<reference evidence="5 6" key="1">
    <citation type="submission" date="2016-10" db="EMBL/GenBank/DDBJ databases">
        <authorList>
            <person name="de Groot N.N."/>
        </authorList>
    </citation>
    <scope>NUCLEOTIDE SEQUENCE [LARGE SCALE GENOMIC DNA]</scope>
    <source>
        <strain evidence="5 6">DSM 12130</strain>
    </source>
</reference>
<keyword evidence="2 4" id="KW-0732">Signal</keyword>
<feature type="coiled-coil region" evidence="3">
    <location>
        <begin position="56"/>
        <end position="120"/>
    </location>
</feature>
<dbReference type="InterPro" id="IPR024930">
    <property type="entry name" value="Skp_dom_sf"/>
</dbReference>
<evidence type="ECO:0000256" key="4">
    <source>
        <dbReference type="SAM" id="SignalP"/>
    </source>
</evidence>
<protein>
    <submittedName>
        <fullName evidence="5">Periplasmic chaperone for outer membrane proteins Skp</fullName>
    </submittedName>
</protein>
<dbReference type="GO" id="GO:0051082">
    <property type="term" value="F:unfolded protein binding"/>
    <property type="evidence" value="ECO:0007669"/>
    <property type="project" value="InterPro"/>
</dbReference>
<evidence type="ECO:0000256" key="1">
    <source>
        <dbReference type="ARBA" id="ARBA00009091"/>
    </source>
</evidence>
<dbReference type="STRING" id="91360.SAMN05660330_03098"/>
<evidence type="ECO:0000313" key="6">
    <source>
        <dbReference type="Proteomes" id="UP000199073"/>
    </source>
</evidence>